<dbReference type="CDD" id="cd12148">
    <property type="entry name" value="fungal_TF_MHR"/>
    <property type="match status" value="1"/>
</dbReference>
<evidence type="ECO:0000313" key="8">
    <source>
        <dbReference type="Proteomes" id="UP000541154"/>
    </source>
</evidence>
<evidence type="ECO:0000256" key="3">
    <source>
        <dbReference type="ARBA" id="ARBA00023125"/>
    </source>
</evidence>
<dbReference type="Proteomes" id="UP000541154">
    <property type="component" value="Unassembled WGS sequence"/>
</dbReference>
<dbReference type="AlphaFoldDB" id="A0A8H6E200"/>
<dbReference type="InterPro" id="IPR050987">
    <property type="entry name" value="AtrR-like"/>
</dbReference>
<dbReference type="GO" id="GO:0003677">
    <property type="term" value="F:DNA binding"/>
    <property type="evidence" value="ECO:0007669"/>
    <property type="project" value="UniProtKB-KW"/>
</dbReference>
<comment type="caution">
    <text evidence="7">The sequence shown here is derived from an EMBL/GenBank/DDBJ whole genome shotgun (WGS) entry which is preliminary data.</text>
</comment>
<keyword evidence="4" id="KW-0804">Transcription</keyword>
<organism evidence="7 8">
    <name type="scientific">Petromyces alliaceus</name>
    <name type="common">Aspergillus alliaceus</name>
    <dbReference type="NCBI Taxonomy" id="209559"/>
    <lineage>
        <taxon>Eukaryota</taxon>
        <taxon>Fungi</taxon>
        <taxon>Dikarya</taxon>
        <taxon>Ascomycota</taxon>
        <taxon>Pezizomycotina</taxon>
        <taxon>Eurotiomycetes</taxon>
        <taxon>Eurotiomycetidae</taxon>
        <taxon>Eurotiales</taxon>
        <taxon>Aspergillaceae</taxon>
        <taxon>Aspergillus</taxon>
        <taxon>Aspergillus subgen. Circumdati</taxon>
    </lineage>
</organism>
<gene>
    <name evidence="7" type="ORF">ETB97_008578</name>
</gene>
<evidence type="ECO:0000313" key="7">
    <source>
        <dbReference type="EMBL" id="KAF5855708.1"/>
    </source>
</evidence>
<dbReference type="EMBL" id="SPNV01000395">
    <property type="protein sequence ID" value="KAF5855708.1"/>
    <property type="molecule type" value="Genomic_DNA"/>
</dbReference>
<feature type="region of interest" description="Disordered" evidence="6">
    <location>
        <begin position="249"/>
        <end position="283"/>
    </location>
</feature>
<evidence type="ECO:0000256" key="1">
    <source>
        <dbReference type="ARBA" id="ARBA00004123"/>
    </source>
</evidence>
<name>A0A8H6E200_PETAA</name>
<accession>A0A8H6E200</accession>
<evidence type="ECO:0000256" key="6">
    <source>
        <dbReference type="SAM" id="MobiDB-lite"/>
    </source>
</evidence>
<proteinExistence type="predicted"/>
<dbReference type="PANTHER" id="PTHR46910">
    <property type="entry name" value="TRANSCRIPTION FACTOR PDR1"/>
    <property type="match status" value="1"/>
</dbReference>
<keyword evidence="3" id="KW-0238">DNA-binding</keyword>
<evidence type="ECO:0000256" key="2">
    <source>
        <dbReference type="ARBA" id="ARBA00023015"/>
    </source>
</evidence>
<keyword evidence="2" id="KW-0805">Transcription regulation</keyword>
<reference evidence="7 8" key="1">
    <citation type="submission" date="2019-04" db="EMBL/GenBank/DDBJ databases">
        <title>Aspergillus burnettii sp. nov., novel species from soil in southeast Queensland.</title>
        <authorList>
            <person name="Gilchrist C.L.M."/>
            <person name="Pitt J.I."/>
            <person name="Lange L."/>
            <person name="Lacey H.J."/>
            <person name="Vuong D."/>
            <person name="Midgley D.J."/>
            <person name="Greenfield P."/>
            <person name="Bradbury M."/>
            <person name="Lacey E."/>
            <person name="Busk P.K."/>
            <person name="Pilgaard B."/>
            <person name="Chooi Y.H."/>
            <person name="Piggott A.M."/>
        </authorList>
    </citation>
    <scope>NUCLEOTIDE SEQUENCE [LARGE SCALE GENOMIC DNA]</scope>
    <source>
        <strain evidence="7 8">FRR 5400</strain>
    </source>
</reference>
<protein>
    <recommendedName>
        <fullName evidence="9">Transcription factor domain-containing protein</fullName>
    </recommendedName>
</protein>
<evidence type="ECO:0000256" key="4">
    <source>
        <dbReference type="ARBA" id="ARBA00023163"/>
    </source>
</evidence>
<dbReference type="PANTHER" id="PTHR46910:SF37">
    <property type="entry name" value="ZN(II)2CYS6 TRANSCRIPTION FACTOR (EUROFUNG)"/>
    <property type="match status" value="1"/>
</dbReference>
<evidence type="ECO:0008006" key="9">
    <source>
        <dbReference type="Google" id="ProtNLM"/>
    </source>
</evidence>
<feature type="compositionally biased region" description="Low complexity" evidence="6">
    <location>
        <begin position="250"/>
        <end position="270"/>
    </location>
</feature>
<comment type="subcellular location">
    <subcellularLocation>
        <location evidence="1">Nucleus</location>
    </subcellularLocation>
</comment>
<keyword evidence="5" id="KW-0539">Nucleus</keyword>
<dbReference type="GO" id="GO:0003700">
    <property type="term" value="F:DNA-binding transcription factor activity"/>
    <property type="evidence" value="ECO:0007669"/>
    <property type="project" value="InterPro"/>
</dbReference>
<evidence type="ECO:0000256" key="5">
    <source>
        <dbReference type="ARBA" id="ARBA00023242"/>
    </source>
</evidence>
<keyword evidence="8" id="KW-1185">Reference proteome</keyword>
<dbReference type="GO" id="GO:0005634">
    <property type="term" value="C:nucleus"/>
    <property type="evidence" value="ECO:0007669"/>
    <property type="project" value="UniProtKB-SubCell"/>
</dbReference>
<sequence>MEKHLCFQRQSASMIPDYDIGCPIPDVPESVFGDYNWFLSAIGFGRILSQAYTSLFSVSAAIQPTEAYHIAIKEIEARLERWRMAVPIDFRPGMPLQEQNVPASSSFSEPSLKMIVLQTSFSYYGLIIALARLKIHIGRQSHSQQQETSKRLLMDTARAIVEESKNVNVAAHTPNFILAVFPLAALFILFDFVVHNPTHPETRNNLSLLDVAAGHFSLLDYKSGGFLPASLITEFAYIARQYVKDFSSNQQQQQQQQQQQPQQPQQLQQQYPSELGPSMTGSTLANTEISTQLNQPNSNYSNVELQPDIMESWEQRDYLYYPITPDTTVNGMVENPMTASRSINSLFGFVVPRFGHGQ</sequence>